<dbReference type="AlphaFoldDB" id="X0WGW5"/>
<proteinExistence type="predicted"/>
<keyword evidence="1" id="KW-0812">Transmembrane</keyword>
<keyword evidence="1" id="KW-0472">Membrane</keyword>
<keyword evidence="1" id="KW-1133">Transmembrane helix</keyword>
<comment type="caution">
    <text evidence="2">The sequence shown here is derived from an EMBL/GenBank/DDBJ whole genome shotgun (WGS) entry which is preliminary data.</text>
</comment>
<reference evidence="2" key="1">
    <citation type="journal article" date="2014" name="Front. Microbiol.">
        <title>High frequency of phylogenetically diverse reductive dehalogenase-homologous genes in deep subseafloor sedimentary metagenomes.</title>
        <authorList>
            <person name="Kawai M."/>
            <person name="Futagami T."/>
            <person name="Toyoda A."/>
            <person name="Takaki Y."/>
            <person name="Nishi S."/>
            <person name="Hori S."/>
            <person name="Arai W."/>
            <person name="Tsubouchi T."/>
            <person name="Morono Y."/>
            <person name="Uchiyama I."/>
            <person name="Ito T."/>
            <person name="Fujiyama A."/>
            <person name="Inagaki F."/>
            <person name="Takami H."/>
        </authorList>
    </citation>
    <scope>NUCLEOTIDE SEQUENCE</scope>
    <source>
        <strain evidence="2">Expedition CK06-06</strain>
    </source>
</reference>
<name>X0WGW5_9ZZZZ</name>
<organism evidence="2">
    <name type="scientific">marine sediment metagenome</name>
    <dbReference type="NCBI Taxonomy" id="412755"/>
    <lineage>
        <taxon>unclassified sequences</taxon>
        <taxon>metagenomes</taxon>
        <taxon>ecological metagenomes</taxon>
    </lineage>
</organism>
<protein>
    <submittedName>
        <fullName evidence="2">Uncharacterized protein</fullName>
    </submittedName>
</protein>
<sequence length="56" mass="6373">MAPQIMIIILMTLGLGLHLTEHGKPRSNYNFWHGLITTGIWVAILHWGGFFDVIIK</sequence>
<evidence type="ECO:0000256" key="1">
    <source>
        <dbReference type="SAM" id="Phobius"/>
    </source>
</evidence>
<evidence type="ECO:0000313" key="2">
    <source>
        <dbReference type="EMBL" id="GAG30184.1"/>
    </source>
</evidence>
<dbReference type="EMBL" id="BARS01045204">
    <property type="protein sequence ID" value="GAG30184.1"/>
    <property type="molecule type" value="Genomic_DNA"/>
</dbReference>
<feature type="transmembrane region" description="Helical" evidence="1">
    <location>
        <begin position="33"/>
        <end position="55"/>
    </location>
</feature>
<gene>
    <name evidence="2" type="ORF">S01H1_68174</name>
</gene>
<accession>X0WGW5</accession>